<dbReference type="PROSITE" id="PS52050">
    <property type="entry name" value="WYL"/>
    <property type="match status" value="1"/>
</dbReference>
<protein>
    <recommendedName>
        <fullName evidence="6">WYL domain-containing protein</fullName>
    </recommendedName>
</protein>
<dbReference type="AlphaFoldDB" id="S2W0M0"/>
<evidence type="ECO:0000259" key="2">
    <source>
        <dbReference type="Pfam" id="PF19187"/>
    </source>
</evidence>
<evidence type="ECO:0000259" key="3">
    <source>
        <dbReference type="Pfam" id="PF25583"/>
    </source>
</evidence>
<comment type="caution">
    <text evidence="4">The sequence shown here is derived from an EMBL/GenBank/DDBJ whole genome shotgun (WGS) entry which is preliminary data.</text>
</comment>
<dbReference type="PATRIC" id="fig|883161.3.peg.828"/>
<dbReference type="HOGENOM" id="CLU_041141_2_0_11"/>
<dbReference type="InterPro" id="IPR051534">
    <property type="entry name" value="CBASS_pafABC_assoc_protein"/>
</dbReference>
<dbReference type="InterPro" id="IPR026881">
    <property type="entry name" value="WYL_dom"/>
</dbReference>
<dbReference type="PIRSF" id="PIRSF016838">
    <property type="entry name" value="PafC"/>
    <property type="match status" value="1"/>
</dbReference>
<gene>
    <name evidence="4" type="ORF">HMPREF9306_00830</name>
</gene>
<dbReference type="PANTHER" id="PTHR34580:SF1">
    <property type="entry name" value="PROTEIN PAFC"/>
    <property type="match status" value="1"/>
</dbReference>
<dbReference type="InterPro" id="IPR028349">
    <property type="entry name" value="PafC-like"/>
</dbReference>
<feature type="domain" description="WYL" evidence="1">
    <location>
        <begin position="143"/>
        <end position="209"/>
    </location>
</feature>
<feature type="domain" description="PafC HTH" evidence="2">
    <location>
        <begin position="5"/>
        <end position="122"/>
    </location>
</feature>
<organism evidence="4 5">
    <name type="scientific">Propionimicrobium lymphophilum ACS-093-V-SCH5</name>
    <dbReference type="NCBI Taxonomy" id="883161"/>
    <lineage>
        <taxon>Bacteria</taxon>
        <taxon>Bacillati</taxon>
        <taxon>Actinomycetota</taxon>
        <taxon>Actinomycetes</taxon>
        <taxon>Propionibacteriales</taxon>
        <taxon>Propionibacteriaceae</taxon>
        <taxon>Propionimicrobium</taxon>
    </lineage>
</organism>
<dbReference type="Pfam" id="PF13280">
    <property type="entry name" value="WYL"/>
    <property type="match status" value="1"/>
</dbReference>
<accession>S2W0M0</accession>
<dbReference type="Pfam" id="PF19187">
    <property type="entry name" value="HTH_PafC"/>
    <property type="match status" value="1"/>
</dbReference>
<dbReference type="RefSeq" id="WP_016455668.1">
    <property type="nucleotide sequence ID" value="NZ_KE150269.1"/>
</dbReference>
<evidence type="ECO:0008006" key="6">
    <source>
        <dbReference type="Google" id="ProtNLM"/>
    </source>
</evidence>
<feature type="domain" description="WCX" evidence="3">
    <location>
        <begin position="232"/>
        <end position="287"/>
    </location>
</feature>
<dbReference type="InterPro" id="IPR043839">
    <property type="entry name" value="PafC_HTH"/>
</dbReference>
<dbReference type="PANTHER" id="PTHR34580">
    <property type="match status" value="1"/>
</dbReference>
<sequence>MKNKDQLCRMLAILPLAQSGESLTTKSLAKMFGITKRQVINDLSTLFMCGLPGGYPDDLIDVDMDAAIEDGVIQISNAEYLNRPLRLTQDEAMSLLAALEVVREAATGEQAKTANSAIAKLEEITGAGSGVHFEISSGSDEVRDRLAAAISNNNRVKLVYDGASRAVTTQPVIDPVLIEVRHGVAYLNAWSLDAKDWRVYRFDRIISVEYTGQSAEDHGEAPSGQWFEKEKDVVLVLAPDAAWVCEYHPCEVLERKTDGSVRARFKVASDAWLTSILLRLGDGARVEDESLAKDAVHAAQQTLKMYDQIEKQ</sequence>
<evidence type="ECO:0000313" key="4">
    <source>
        <dbReference type="EMBL" id="EPD33293.1"/>
    </source>
</evidence>
<dbReference type="OrthoDB" id="5174471at2"/>
<name>S2W0M0_9ACTN</name>
<reference evidence="4 5" key="1">
    <citation type="submission" date="2013-04" db="EMBL/GenBank/DDBJ databases">
        <title>The Genome Sequence of Propionimicrobium lymphophilum ACS-093-V-SCH5.</title>
        <authorList>
            <consortium name="The Broad Institute Genomics Platform"/>
            <person name="Earl A."/>
            <person name="Ward D."/>
            <person name="Feldgarden M."/>
            <person name="Gevers D."/>
            <person name="Saerens B."/>
            <person name="Vaneechoutte M."/>
            <person name="Walker B."/>
            <person name="Young S."/>
            <person name="Zeng Q."/>
            <person name="Gargeya S."/>
            <person name="Fitzgerald M."/>
            <person name="Haas B."/>
            <person name="Abouelleil A."/>
            <person name="Allen A.W."/>
            <person name="Alvarado L."/>
            <person name="Arachchi H.M."/>
            <person name="Berlin A.M."/>
            <person name="Chapman S.B."/>
            <person name="Gainer-Dewar J."/>
            <person name="Goldberg J."/>
            <person name="Griggs A."/>
            <person name="Gujja S."/>
            <person name="Hansen M."/>
            <person name="Howarth C."/>
            <person name="Imamovic A."/>
            <person name="Ireland A."/>
            <person name="Larimer J."/>
            <person name="McCowan C."/>
            <person name="Murphy C."/>
            <person name="Pearson M."/>
            <person name="Poon T.W."/>
            <person name="Priest M."/>
            <person name="Roberts A."/>
            <person name="Saif S."/>
            <person name="Shea T."/>
            <person name="Sisk P."/>
            <person name="Sykes S."/>
            <person name="Wortman J."/>
            <person name="Nusbaum C."/>
            <person name="Birren B."/>
        </authorList>
    </citation>
    <scope>NUCLEOTIDE SEQUENCE [LARGE SCALE GENOMIC DNA]</scope>
    <source>
        <strain evidence="4 5">ACS-093-V-SCH5</strain>
    </source>
</reference>
<evidence type="ECO:0000313" key="5">
    <source>
        <dbReference type="Proteomes" id="UP000014417"/>
    </source>
</evidence>
<dbReference type="InterPro" id="IPR057727">
    <property type="entry name" value="WCX_dom"/>
</dbReference>
<evidence type="ECO:0000259" key="1">
    <source>
        <dbReference type="Pfam" id="PF13280"/>
    </source>
</evidence>
<proteinExistence type="predicted"/>
<dbReference type="Pfam" id="PF25583">
    <property type="entry name" value="WCX"/>
    <property type="match status" value="1"/>
</dbReference>
<dbReference type="EMBL" id="AGZR01000005">
    <property type="protein sequence ID" value="EPD33293.1"/>
    <property type="molecule type" value="Genomic_DNA"/>
</dbReference>
<dbReference type="Proteomes" id="UP000014417">
    <property type="component" value="Unassembled WGS sequence"/>
</dbReference>
<dbReference type="STRING" id="883161.HMPREF9306_00830"/>
<keyword evidence="5" id="KW-1185">Reference proteome</keyword>